<dbReference type="Pfam" id="PF13765">
    <property type="entry name" value="PRY"/>
    <property type="match status" value="1"/>
</dbReference>
<dbReference type="OMA" id="AMNSKRF"/>
<dbReference type="InterPro" id="IPR050143">
    <property type="entry name" value="TRIM/RBCC"/>
</dbReference>
<dbReference type="SMART" id="SM00589">
    <property type="entry name" value="PRY"/>
    <property type="match status" value="1"/>
</dbReference>
<proteinExistence type="predicted"/>
<reference evidence="3" key="1">
    <citation type="submission" date="2011-12" db="EMBL/GenBank/DDBJ databases">
        <title>The Draft Genome of Lepisosteus oculatus.</title>
        <authorList>
            <consortium name="The Broad Institute Genome Assembly &amp; Analysis Group"/>
            <consortium name="Computational R&amp;D Group"/>
            <consortium name="and Sequencing Platform"/>
            <person name="Di Palma F."/>
            <person name="Alfoldi J."/>
            <person name="Johnson J."/>
            <person name="Berlin A."/>
            <person name="Gnerre S."/>
            <person name="Jaffe D."/>
            <person name="MacCallum I."/>
            <person name="Young S."/>
            <person name="Walker B.J."/>
            <person name="Lander E.S."/>
            <person name="Lindblad-Toh K."/>
        </authorList>
    </citation>
    <scope>NUCLEOTIDE SEQUENCE [LARGE SCALE GENOMIC DNA]</scope>
</reference>
<dbReference type="InterPro" id="IPR043136">
    <property type="entry name" value="B30.2/SPRY_sf"/>
</dbReference>
<dbReference type="InterPro" id="IPR003879">
    <property type="entry name" value="Butyrophylin_SPRY"/>
</dbReference>
<dbReference type="EMBL" id="AHAT01035042">
    <property type="status" value="NOT_ANNOTATED_CDS"/>
    <property type="molecule type" value="Genomic_DNA"/>
</dbReference>
<evidence type="ECO:0000313" key="2">
    <source>
        <dbReference type="Ensembl" id="ENSLOCP00000002554.1"/>
    </source>
</evidence>
<dbReference type="PRINTS" id="PR01407">
    <property type="entry name" value="BUTYPHLNCDUF"/>
</dbReference>
<dbReference type="Proteomes" id="UP000018468">
    <property type="component" value="Linkage group LG5"/>
</dbReference>
<accession>W5M2E6</accession>
<organism evidence="2 3">
    <name type="scientific">Lepisosteus oculatus</name>
    <name type="common">Spotted gar</name>
    <dbReference type="NCBI Taxonomy" id="7918"/>
    <lineage>
        <taxon>Eukaryota</taxon>
        <taxon>Metazoa</taxon>
        <taxon>Chordata</taxon>
        <taxon>Craniata</taxon>
        <taxon>Vertebrata</taxon>
        <taxon>Euteleostomi</taxon>
        <taxon>Actinopterygii</taxon>
        <taxon>Neopterygii</taxon>
        <taxon>Holostei</taxon>
        <taxon>Semionotiformes</taxon>
        <taxon>Lepisosteidae</taxon>
        <taxon>Lepisosteus</taxon>
    </lineage>
</organism>
<dbReference type="STRING" id="7918.ENSLOCP00000002554"/>
<dbReference type="GeneTree" id="ENSGT01120000271914"/>
<dbReference type="HOGENOM" id="CLU_013137_7_4_1"/>
<reference evidence="2" key="3">
    <citation type="submission" date="2025-09" db="UniProtKB">
        <authorList>
            <consortium name="Ensembl"/>
        </authorList>
    </citation>
    <scope>IDENTIFICATION</scope>
</reference>
<sequence>MNPGFFSLPDILVRRAMEVFVTLDEDTLNPYLRVSEDGRELSWTEHRQNLPDNPERFDEYPCMLGNRLPVEMRWGCYWEVEVGNKKSWELGVARDSVCRKGQLSLSPGAGFWVLSLWDGKLTALTDPETPLDTDVLTRVGIHVEYEKDKVSFYNVKEDVYSVIYTFTDKIDRNIRPFFSPGNNDNDPLRIAES</sequence>
<feature type="domain" description="B30.2/SPRY" evidence="1">
    <location>
        <begin position="1"/>
        <end position="193"/>
    </location>
</feature>
<dbReference type="Pfam" id="PF00622">
    <property type="entry name" value="SPRY"/>
    <property type="match status" value="1"/>
</dbReference>
<dbReference type="InterPro" id="IPR013320">
    <property type="entry name" value="ConA-like_dom_sf"/>
</dbReference>
<reference evidence="2" key="2">
    <citation type="submission" date="2025-08" db="UniProtKB">
        <authorList>
            <consortium name="Ensembl"/>
        </authorList>
    </citation>
    <scope>IDENTIFICATION</scope>
</reference>
<dbReference type="FunFam" id="2.60.120.920:FF:000004">
    <property type="entry name" value="Butyrophilin subfamily 1 member A1"/>
    <property type="match status" value="1"/>
</dbReference>
<evidence type="ECO:0000313" key="3">
    <source>
        <dbReference type="Proteomes" id="UP000018468"/>
    </source>
</evidence>
<dbReference type="PANTHER" id="PTHR24103">
    <property type="entry name" value="E3 UBIQUITIN-PROTEIN LIGASE TRIM"/>
    <property type="match status" value="1"/>
</dbReference>
<dbReference type="InParanoid" id="W5M2E6"/>
<dbReference type="Ensembl" id="ENSLOCT00000002560.1">
    <property type="protein sequence ID" value="ENSLOCP00000002554.1"/>
    <property type="gene ID" value="ENSLOCG00000002194.1"/>
</dbReference>
<keyword evidence="3" id="KW-1185">Reference proteome</keyword>
<name>W5M2E6_LEPOC</name>
<evidence type="ECO:0000259" key="1">
    <source>
        <dbReference type="PROSITE" id="PS50188"/>
    </source>
</evidence>
<dbReference type="InterPro" id="IPR003877">
    <property type="entry name" value="SPRY_dom"/>
</dbReference>
<dbReference type="Gene3D" id="2.60.120.920">
    <property type="match status" value="1"/>
</dbReference>
<dbReference type="PROSITE" id="PS50188">
    <property type="entry name" value="B302_SPRY"/>
    <property type="match status" value="1"/>
</dbReference>
<dbReference type="InterPro" id="IPR001870">
    <property type="entry name" value="B30.2/SPRY"/>
</dbReference>
<dbReference type="SMART" id="SM00449">
    <property type="entry name" value="SPRY"/>
    <property type="match status" value="1"/>
</dbReference>
<dbReference type="SUPFAM" id="SSF49899">
    <property type="entry name" value="Concanavalin A-like lectins/glucanases"/>
    <property type="match status" value="1"/>
</dbReference>
<protein>
    <recommendedName>
        <fullName evidence="1">B30.2/SPRY domain-containing protein</fullName>
    </recommendedName>
</protein>
<dbReference type="InterPro" id="IPR006574">
    <property type="entry name" value="PRY"/>
</dbReference>
<dbReference type="eggNOG" id="KOG2177">
    <property type="taxonomic scope" value="Eukaryota"/>
</dbReference>
<dbReference type="Bgee" id="ENSLOCG00000002194">
    <property type="expression patterns" value="Expressed in heart and 13 other cell types or tissues"/>
</dbReference>
<dbReference type="AlphaFoldDB" id="W5M2E6"/>